<proteinExistence type="predicted"/>
<dbReference type="AlphaFoldDB" id="A0A7W7VM32"/>
<evidence type="ECO:0000256" key="3">
    <source>
        <dbReference type="ARBA" id="ARBA00022840"/>
    </source>
</evidence>
<keyword evidence="2" id="KW-0547">Nucleotide-binding</keyword>
<dbReference type="SUPFAM" id="SSF52540">
    <property type="entry name" value="P-loop containing nucleoside triphosphate hydrolases"/>
    <property type="match status" value="1"/>
</dbReference>
<name>A0A7W7VM32_9ACTN</name>
<dbReference type="Proteomes" id="UP000552644">
    <property type="component" value="Unassembled WGS sequence"/>
</dbReference>
<dbReference type="PANTHER" id="PTHR42788">
    <property type="entry name" value="TAURINE IMPORT ATP-BINDING PROTEIN-RELATED"/>
    <property type="match status" value="1"/>
</dbReference>
<evidence type="ECO:0000256" key="1">
    <source>
        <dbReference type="ARBA" id="ARBA00022448"/>
    </source>
</evidence>
<reference evidence="5 6" key="1">
    <citation type="submission" date="2020-08" db="EMBL/GenBank/DDBJ databases">
        <title>Genomic Encyclopedia of Type Strains, Phase III (KMG-III): the genomes of soil and plant-associated and newly described type strains.</title>
        <authorList>
            <person name="Whitman W."/>
        </authorList>
    </citation>
    <scope>NUCLEOTIDE SEQUENCE [LARGE SCALE GENOMIC DNA]</scope>
    <source>
        <strain evidence="5 6">CECT 8840</strain>
    </source>
</reference>
<accession>A0A7W7VM32</accession>
<feature type="domain" description="ABC transporter" evidence="4">
    <location>
        <begin position="14"/>
        <end position="247"/>
    </location>
</feature>
<evidence type="ECO:0000313" key="6">
    <source>
        <dbReference type="Proteomes" id="UP000552644"/>
    </source>
</evidence>
<dbReference type="GO" id="GO:0016887">
    <property type="term" value="F:ATP hydrolysis activity"/>
    <property type="evidence" value="ECO:0007669"/>
    <property type="project" value="InterPro"/>
</dbReference>
<dbReference type="InterPro" id="IPR003593">
    <property type="entry name" value="AAA+_ATPase"/>
</dbReference>
<keyword evidence="3 5" id="KW-0067">ATP-binding</keyword>
<keyword evidence="6" id="KW-1185">Reference proteome</keyword>
<dbReference type="EMBL" id="JACHJP010000002">
    <property type="protein sequence ID" value="MBB4915044.1"/>
    <property type="molecule type" value="Genomic_DNA"/>
</dbReference>
<dbReference type="InterPro" id="IPR003439">
    <property type="entry name" value="ABC_transporter-like_ATP-bd"/>
</dbReference>
<dbReference type="CDD" id="cd03293">
    <property type="entry name" value="ABC_NrtD_SsuB_transporters"/>
    <property type="match status" value="1"/>
</dbReference>
<dbReference type="Gene3D" id="3.40.50.300">
    <property type="entry name" value="P-loop containing nucleotide triphosphate hydrolases"/>
    <property type="match status" value="1"/>
</dbReference>
<dbReference type="InterPro" id="IPR050166">
    <property type="entry name" value="ABC_transporter_ATP-bind"/>
</dbReference>
<protein>
    <submittedName>
        <fullName evidence="5">NitT/TauT family transport system ATP-binding protein</fullName>
    </submittedName>
</protein>
<keyword evidence="1" id="KW-0813">Transport</keyword>
<dbReference type="PROSITE" id="PS50893">
    <property type="entry name" value="ABC_TRANSPORTER_2"/>
    <property type="match status" value="1"/>
</dbReference>
<organism evidence="5 6">
    <name type="scientific">Streptosporangium saharense</name>
    <dbReference type="NCBI Taxonomy" id="1706840"/>
    <lineage>
        <taxon>Bacteria</taxon>
        <taxon>Bacillati</taxon>
        <taxon>Actinomycetota</taxon>
        <taxon>Actinomycetes</taxon>
        <taxon>Streptosporangiales</taxon>
        <taxon>Streptosporangiaceae</taxon>
        <taxon>Streptosporangium</taxon>
    </lineage>
</organism>
<evidence type="ECO:0000313" key="5">
    <source>
        <dbReference type="EMBL" id="MBB4915044.1"/>
    </source>
</evidence>
<dbReference type="RefSeq" id="WP_184713762.1">
    <property type="nucleotide sequence ID" value="NZ_JACHJP010000002.1"/>
</dbReference>
<sequence length="279" mass="30139">MTAVSAPTGQWPLLRAETLAKTYHTPAGAHEAVRDVTFDVHAGEVVSIVGPSGAGKTTLLRILAGLLAPTSGRVLLSGVPVEGPPQGAALVFQDYSRSLLPWLSVLGNVTLPLRSARVPRAEAADRARQALASVGLEGKEKLRPRELSGGMQQRVSIARALAYQPRLLLMDEPFASVDAQTRMDLEDLVLPLREQYGMTIVTVTHDIDEAVYLSDRVVVLSPPPSTVSAVVDIPLPAPRSQTATKEDPRFGRLRHRVLDLVRRPEPAAPATTQERILNR</sequence>
<dbReference type="InterPro" id="IPR027417">
    <property type="entry name" value="P-loop_NTPase"/>
</dbReference>
<dbReference type="SMART" id="SM00382">
    <property type="entry name" value="AAA"/>
    <property type="match status" value="1"/>
</dbReference>
<dbReference type="Pfam" id="PF00005">
    <property type="entry name" value="ABC_tran"/>
    <property type="match status" value="1"/>
</dbReference>
<gene>
    <name evidence="5" type="ORF">FHS44_002129</name>
</gene>
<dbReference type="GO" id="GO:0005524">
    <property type="term" value="F:ATP binding"/>
    <property type="evidence" value="ECO:0007669"/>
    <property type="project" value="UniProtKB-KW"/>
</dbReference>
<dbReference type="InterPro" id="IPR017871">
    <property type="entry name" value="ABC_transporter-like_CS"/>
</dbReference>
<comment type="caution">
    <text evidence="5">The sequence shown here is derived from an EMBL/GenBank/DDBJ whole genome shotgun (WGS) entry which is preliminary data.</text>
</comment>
<evidence type="ECO:0000259" key="4">
    <source>
        <dbReference type="PROSITE" id="PS50893"/>
    </source>
</evidence>
<evidence type="ECO:0000256" key="2">
    <source>
        <dbReference type="ARBA" id="ARBA00022741"/>
    </source>
</evidence>
<dbReference type="PANTHER" id="PTHR42788:SF13">
    <property type="entry name" value="ALIPHATIC SULFONATES IMPORT ATP-BINDING PROTEIN SSUB"/>
    <property type="match status" value="1"/>
</dbReference>
<dbReference type="PROSITE" id="PS00211">
    <property type="entry name" value="ABC_TRANSPORTER_1"/>
    <property type="match status" value="1"/>
</dbReference>